<evidence type="ECO:0000313" key="3">
    <source>
        <dbReference type="Proteomes" id="UP000287651"/>
    </source>
</evidence>
<name>A0A427AB72_ENSVE</name>
<protein>
    <submittedName>
        <fullName evidence="2">Uncharacterized protein</fullName>
    </submittedName>
</protein>
<sequence>MHSAYHPIPYRYRTGTERNSVHRYRPVSQTLENRDYPLPGDTVDCGCFHPVTTRSQPVTIDFERRLPISNVDCRFRAISVEGGRKKKREKKNLADKAPYHPVHIGPAADRYPDRPLPGGTAKIGRRRLISAVGD</sequence>
<organism evidence="2 3">
    <name type="scientific">Ensete ventricosum</name>
    <name type="common">Abyssinian banana</name>
    <name type="synonym">Musa ensete</name>
    <dbReference type="NCBI Taxonomy" id="4639"/>
    <lineage>
        <taxon>Eukaryota</taxon>
        <taxon>Viridiplantae</taxon>
        <taxon>Streptophyta</taxon>
        <taxon>Embryophyta</taxon>
        <taxon>Tracheophyta</taxon>
        <taxon>Spermatophyta</taxon>
        <taxon>Magnoliopsida</taxon>
        <taxon>Liliopsida</taxon>
        <taxon>Zingiberales</taxon>
        <taxon>Musaceae</taxon>
        <taxon>Ensete</taxon>
    </lineage>
</organism>
<dbReference type="Proteomes" id="UP000287651">
    <property type="component" value="Unassembled WGS sequence"/>
</dbReference>
<dbReference type="AlphaFoldDB" id="A0A427AB72"/>
<accession>A0A427AB72</accession>
<evidence type="ECO:0000313" key="2">
    <source>
        <dbReference type="EMBL" id="RRT73456.1"/>
    </source>
</evidence>
<comment type="caution">
    <text evidence="2">The sequence shown here is derived from an EMBL/GenBank/DDBJ whole genome shotgun (WGS) entry which is preliminary data.</text>
</comment>
<proteinExistence type="predicted"/>
<dbReference type="EMBL" id="AMZH03003086">
    <property type="protein sequence ID" value="RRT73456.1"/>
    <property type="molecule type" value="Genomic_DNA"/>
</dbReference>
<feature type="region of interest" description="Disordered" evidence="1">
    <location>
        <begin position="84"/>
        <end position="122"/>
    </location>
</feature>
<evidence type="ECO:0000256" key="1">
    <source>
        <dbReference type="SAM" id="MobiDB-lite"/>
    </source>
</evidence>
<reference evidence="2 3" key="1">
    <citation type="journal article" date="2014" name="Agronomy (Basel)">
        <title>A Draft Genome Sequence for Ensete ventricosum, the Drought-Tolerant Tree Against Hunger.</title>
        <authorList>
            <person name="Harrison J."/>
            <person name="Moore K.A."/>
            <person name="Paszkiewicz K."/>
            <person name="Jones T."/>
            <person name="Grant M."/>
            <person name="Ambacheew D."/>
            <person name="Muzemil S."/>
            <person name="Studholme D.J."/>
        </authorList>
    </citation>
    <scope>NUCLEOTIDE SEQUENCE [LARGE SCALE GENOMIC DNA]</scope>
</reference>
<gene>
    <name evidence="2" type="ORF">B296_00024460</name>
</gene>